<evidence type="ECO:0000313" key="2">
    <source>
        <dbReference type="EnsemblMetazoa" id="ASIC020200-PA"/>
    </source>
</evidence>
<reference evidence="1 3" key="1">
    <citation type="journal article" date="2014" name="BMC Genomics">
        <title>Genome sequence of Anopheles sinensis provides insight into genetics basis of mosquito competence for malaria parasites.</title>
        <authorList>
            <person name="Zhou D."/>
            <person name="Zhang D."/>
            <person name="Ding G."/>
            <person name="Shi L."/>
            <person name="Hou Q."/>
            <person name="Ye Y."/>
            <person name="Xu Y."/>
            <person name="Zhou H."/>
            <person name="Xiong C."/>
            <person name="Li S."/>
            <person name="Yu J."/>
            <person name="Hong S."/>
            <person name="Yu X."/>
            <person name="Zou P."/>
            <person name="Chen C."/>
            <person name="Chang X."/>
            <person name="Wang W."/>
            <person name="Lv Y."/>
            <person name="Sun Y."/>
            <person name="Ma L."/>
            <person name="Shen B."/>
            <person name="Zhu C."/>
        </authorList>
    </citation>
    <scope>NUCLEOTIDE SEQUENCE [LARGE SCALE GENOMIC DNA]</scope>
</reference>
<dbReference type="EMBL" id="ATLV01024944">
    <property type="status" value="NOT_ANNOTATED_CDS"/>
    <property type="molecule type" value="Genomic_DNA"/>
</dbReference>
<accession>A0A084WP66</accession>
<dbReference type="AlphaFoldDB" id="A0A084WP66"/>
<dbReference type="EMBL" id="KE525365">
    <property type="protein sequence ID" value="KFB52010.1"/>
    <property type="molecule type" value="Genomic_DNA"/>
</dbReference>
<sequence>MRTVAARVQRPPAATINCPEVRTIPKIYYRPRVILIVVHQSDRCPIDDSSVRPEIMTENG</sequence>
<dbReference type="VEuPathDB" id="VectorBase:ASIC020200"/>
<organism evidence="1">
    <name type="scientific">Anopheles sinensis</name>
    <name type="common">Mosquito</name>
    <dbReference type="NCBI Taxonomy" id="74873"/>
    <lineage>
        <taxon>Eukaryota</taxon>
        <taxon>Metazoa</taxon>
        <taxon>Ecdysozoa</taxon>
        <taxon>Arthropoda</taxon>
        <taxon>Hexapoda</taxon>
        <taxon>Insecta</taxon>
        <taxon>Pterygota</taxon>
        <taxon>Neoptera</taxon>
        <taxon>Endopterygota</taxon>
        <taxon>Diptera</taxon>
        <taxon>Nematocera</taxon>
        <taxon>Culicoidea</taxon>
        <taxon>Culicidae</taxon>
        <taxon>Anophelinae</taxon>
        <taxon>Anopheles</taxon>
    </lineage>
</organism>
<keyword evidence="3" id="KW-1185">Reference proteome</keyword>
<dbReference type="Proteomes" id="UP000030765">
    <property type="component" value="Unassembled WGS sequence"/>
</dbReference>
<dbReference type="EnsemblMetazoa" id="ASIC020200-RA">
    <property type="protein sequence ID" value="ASIC020200-PA"/>
    <property type="gene ID" value="ASIC020200"/>
</dbReference>
<evidence type="ECO:0000313" key="1">
    <source>
        <dbReference type="EMBL" id="KFB52010.1"/>
    </source>
</evidence>
<name>A0A084WP66_ANOSI</name>
<proteinExistence type="predicted"/>
<gene>
    <name evidence="1" type="ORF">ZHAS_00020200</name>
</gene>
<protein>
    <submittedName>
        <fullName evidence="1 2">Uncharacterized protein</fullName>
    </submittedName>
</protein>
<evidence type="ECO:0000313" key="3">
    <source>
        <dbReference type="Proteomes" id="UP000030765"/>
    </source>
</evidence>
<reference evidence="2" key="2">
    <citation type="submission" date="2020-05" db="UniProtKB">
        <authorList>
            <consortium name="EnsemblMetazoa"/>
        </authorList>
    </citation>
    <scope>IDENTIFICATION</scope>
</reference>